<dbReference type="Pfam" id="PF00672">
    <property type="entry name" value="HAMP"/>
    <property type="match status" value="1"/>
</dbReference>
<comment type="catalytic activity">
    <reaction evidence="1">
        <text>ATP + protein L-histidine = ADP + protein N-phospho-L-histidine.</text>
        <dbReference type="EC" id="2.7.13.3"/>
    </reaction>
</comment>
<dbReference type="OrthoDB" id="61172at2"/>
<dbReference type="KEGG" id="dez:DKM44_08960"/>
<reference evidence="14 15" key="1">
    <citation type="submission" date="2018-05" db="EMBL/GenBank/DDBJ databases">
        <title>Complete Genome Sequence of Deinococcus sp. strain 17bor-2.</title>
        <authorList>
            <person name="Srinivasan S."/>
        </authorList>
    </citation>
    <scope>NUCLEOTIDE SEQUENCE [LARGE SCALE GENOMIC DNA]</scope>
    <source>
        <strain evidence="14 15">17bor-2</strain>
    </source>
</reference>
<dbReference type="GO" id="GO:0005886">
    <property type="term" value="C:plasma membrane"/>
    <property type="evidence" value="ECO:0007669"/>
    <property type="project" value="UniProtKB-SubCell"/>
</dbReference>
<dbReference type="AlphaFoldDB" id="A0A2Z3JJ00"/>
<evidence type="ECO:0000256" key="7">
    <source>
        <dbReference type="ARBA" id="ARBA00022741"/>
    </source>
</evidence>
<keyword evidence="15" id="KW-1185">Reference proteome</keyword>
<keyword evidence="4" id="KW-1003">Cell membrane</keyword>
<proteinExistence type="predicted"/>
<evidence type="ECO:0000256" key="6">
    <source>
        <dbReference type="ARBA" id="ARBA00022679"/>
    </source>
</evidence>
<dbReference type="PANTHER" id="PTHR45528:SF1">
    <property type="entry name" value="SENSOR HISTIDINE KINASE CPXA"/>
    <property type="match status" value="1"/>
</dbReference>
<keyword evidence="12" id="KW-0812">Transmembrane</keyword>
<comment type="subcellular location">
    <subcellularLocation>
        <location evidence="2">Cell membrane</location>
        <topology evidence="2">Multi-pass membrane protein</topology>
    </subcellularLocation>
</comment>
<dbReference type="Gene3D" id="6.10.340.10">
    <property type="match status" value="1"/>
</dbReference>
<dbReference type="PROSITE" id="PS50885">
    <property type="entry name" value="HAMP"/>
    <property type="match status" value="1"/>
</dbReference>
<keyword evidence="11 12" id="KW-0472">Membrane</keyword>
<feature type="transmembrane region" description="Helical" evidence="12">
    <location>
        <begin position="261"/>
        <end position="283"/>
    </location>
</feature>
<dbReference type="EC" id="2.7.13.3" evidence="3"/>
<keyword evidence="9" id="KW-0067">ATP-binding</keyword>
<evidence type="ECO:0000256" key="12">
    <source>
        <dbReference type="SAM" id="Phobius"/>
    </source>
</evidence>
<dbReference type="InterPro" id="IPR003660">
    <property type="entry name" value="HAMP_dom"/>
</dbReference>
<evidence type="ECO:0000256" key="5">
    <source>
        <dbReference type="ARBA" id="ARBA00022553"/>
    </source>
</evidence>
<dbReference type="EMBL" id="CP029494">
    <property type="protein sequence ID" value="AWN23340.1"/>
    <property type="molecule type" value="Genomic_DNA"/>
</dbReference>
<keyword evidence="6" id="KW-0808">Transferase</keyword>
<evidence type="ECO:0000256" key="1">
    <source>
        <dbReference type="ARBA" id="ARBA00000085"/>
    </source>
</evidence>
<feature type="domain" description="HAMP" evidence="13">
    <location>
        <begin position="489"/>
        <end position="541"/>
    </location>
</feature>
<dbReference type="Proteomes" id="UP000245368">
    <property type="component" value="Chromosome"/>
</dbReference>
<evidence type="ECO:0000313" key="15">
    <source>
        <dbReference type="Proteomes" id="UP000245368"/>
    </source>
</evidence>
<dbReference type="GO" id="GO:0000155">
    <property type="term" value="F:phosphorelay sensor kinase activity"/>
    <property type="evidence" value="ECO:0007669"/>
    <property type="project" value="TreeGrafter"/>
</dbReference>
<accession>A0A2Z3JJ00</accession>
<evidence type="ECO:0000256" key="2">
    <source>
        <dbReference type="ARBA" id="ARBA00004651"/>
    </source>
</evidence>
<keyword evidence="5" id="KW-0597">Phosphoprotein</keyword>
<organism evidence="14 15">
    <name type="scientific">Deinococcus irradiatisoli</name>
    <dbReference type="NCBI Taxonomy" id="2202254"/>
    <lineage>
        <taxon>Bacteria</taxon>
        <taxon>Thermotogati</taxon>
        <taxon>Deinococcota</taxon>
        <taxon>Deinococci</taxon>
        <taxon>Deinococcales</taxon>
        <taxon>Deinococcaceae</taxon>
        <taxon>Deinococcus</taxon>
    </lineage>
</organism>
<keyword evidence="8" id="KW-0418">Kinase</keyword>
<keyword evidence="12" id="KW-1133">Transmembrane helix</keyword>
<evidence type="ECO:0000313" key="14">
    <source>
        <dbReference type="EMBL" id="AWN23340.1"/>
    </source>
</evidence>
<evidence type="ECO:0000256" key="4">
    <source>
        <dbReference type="ARBA" id="ARBA00022475"/>
    </source>
</evidence>
<name>A0A2Z3JJ00_9DEIO</name>
<sequence length="549" mass="57477">MKYTVMIEQAVAPEALPQLEQLLTARFQLSPEQARKLASRRGGRLMKPTGRERASVLLEIFQEVGAQVRLEQVAEDAGGAAASSVPAPSPLSASPLNTPLSAASELHATEFGQVVAREPNVATLTAPAPAEAVTAAPAAAAMAPLPADSGDFWAELSAPATPGLAKSADGLFMPEGDLSAPKSAAVSADDALAAELFGAPASVAPAASNDADIWSDFTGALTITDSAPAETKAAEAAPELLLQPEPEVKVGRRRPLSRRMAIASVTPLAVYTALTLSTLAVVLTSAQRTLISNSAAAVAAAVGSVLNTTDQNTVNQQLGTLLNQGSVGFVQVELPDGTTFFRSQTPGVDSVLGERVGSWVTKNPVSGVFVQNQTPAELYNVQLQQLVSVGAEDSEPAAALKRAIEDPENRTIDNRNYQVERIGVYAKEDGTRETRPASQKSPNTLLYRIAVGVPIDADQAQLRNTLLTLLVAGLAAMLVGAALAARAARRVVLPIERLVKAADAISLGDLTHSVRPEANDEVGDLAQALERMRLSLDAAMERLRKRRKA</sequence>
<gene>
    <name evidence="14" type="ORF">DKM44_08960</name>
</gene>
<dbReference type="SMART" id="SM00304">
    <property type="entry name" value="HAMP"/>
    <property type="match status" value="1"/>
</dbReference>
<evidence type="ECO:0000256" key="9">
    <source>
        <dbReference type="ARBA" id="ARBA00022840"/>
    </source>
</evidence>
<evidence type="ECO:0000259" key="13">
    <source>
        <dbReference type="PROSITE" id="PS50885"/>
    </source>
</evidence>
<dbReference type="RefSeq" id="WP_109827069.1">
    <property type="nucleotide sequence ID" value="NZ_CP029494.1"/>
</dbReference>
<evidence type="ECO:0000256" key="3">
    <source>
        <dbReference type="ARBA" id="ARBA00012438"/>
    </source>
</evidence>
<evidence type="ECO:0000256" key="11">
    <source>
        <dbReference type="ARBA" id="ARBA00023136"/>
    </source>
</evidence>
<dbReference type="SUPFAM" id="SSF158472">
    <property type="entry name" value="HAMP domain-like"/>
    <property type="match status" value="1"/>
</dbReference>
<dbReference type="InterPro" id="IPR050398">
    <property type="entry name" value="HssS/ArlS-like"/>
</dbReference>
<protein>
    <recommendedName>
        <fullName evidence="3">histidine kinase</fullName>
        <ecNumber evidence="3">2.7.13.3</ecNumber>
    </recommendedName>
</protein>
<dbReference type="PANTHER" id="PTHR45528">
    <property type="entry name" value="SENSOR HISTIDINE KINASE CPXA"/>
    <property type="match status" value="1"/>
</dbReference>
<dbReference type="GO" id="GO:0005524">
    <property type="term" value="F:ATP binding"/>
    <property type="evidence" value="ECO:0007669"/>
    <property type="project" value="UniProtKB-KW"/>
</dbReference>
<feature type="transmembrane region" description="Helical" evidence="12">
    <location>
        <begin position="466"/>
        <end position="488"/>
    </location>
</feature>
<evidence type="ECO:0000256" key="8">
    <source>
        <dbReference type="ARBA" id="ARBA00022777"/>
    </source>
</evidence>
<evidence type="ECO:0000256" key="10">
    <source>
        <dbReference type="ARBA" id="ARBA00023012"/>
    </source>
</evidence>
<dbReference type="CDD" id="cd06225">
    <property type="entry name" value="HAMP"/>
    <property type="match status" value="1"/>
</dbReference>
<keyword evidence="10" id="KW-0902">Two-component regulatory system</keyword>
<keyword evidence="7" id="KW-0547">Nucleotide-binding</keyword>